<sequence>MLSLEEIERNQEQTYGAKLAHTRQGRALSELMPPWSSLCAQTAQSLIPDPIPPWQRTTVTPACPIPRRMNSTTNAGRRRKFARRHEKSGADGDDELRVYVDAAFKDEEAEVNAVLEAIKDAAVSSSDAFHKLRVFTDSQATVRALRTQVKAHAAVGEIFRLAHELERRDPNPLSISVEWIPGHAGIDGNEKVHRAAIEELNRIDLRRQDPVAAPSVQPPSSAFNLYDPEGTVLNIKLAMKKEVKMKLNARGELPEASIPSGFFRRHETVKLRRLRAHAAITPARTQRWERAARERKNTVDGASIAIDHDYSLLSRKLRREEEACSKGCIYCTNHDVECDEHHS</sequence>
<proteinExistence type="predicted"/>
<keyword evidence="2" id="KW-1185">Reference proteome</keyword>
<dbReference type="Proteomes" id="UP000805193">
    <property type="component" value="Unassembled WGS sequence"/>
</dbReference>
<accession>A0AC60PG46</accession>
<dbReference type="EMBL" id="JABSTQ010010715">
    <property type="protein sequence ID" value="KAG0418680.1"/>
    <property type="molecule type" value="Genomic_DNA"/>
</dbReference>
<evidence type="ECO:0000313" key="2">
    <source>
        <dbReference type="Proteomes" id="UP000805193"/>
    </source>
</evidence>
<comment type="caution">
    <text evidence="1">The sequence shown here is derived from an EMBL/GenBank/DDBJ whole genome shotgun (WGS) entry which is preliminary data.</text>
</comment>
<protein>
    <submittedName>
        <fullName evidence="1">Uncharacterized protein</fullName>
    </submittedName>
</protein>
<name>A0AC60PG46_IXOPE</name>
<reference evidence="1 2" key="1">
    <citation type="journal article" date="2020" name="Cell">
        <title>Large-Scale Comparative Analyses of Tick Genomes Elucidate Their Genetic Diversity and Vector Capacities.</title>
        <authorList>
            <consortium name="Tick Genome and Microbiome Consortium (TIGMIC)"/>
            <person name="Jia N."/>
            <person name="Wang J."/>
            <person name="Shi W."/>
            <person name="Du L."/>
            <person name="Sun Y."/>
            <person name="Zhan W."/>
            <person name="Jiang J.F."/>
            <person name="Wang Q."/>
            <person name="Zhang B."/>
            <person name="Ji P."/>
            <person name="Bell-Sakyi L."/>
            <person name="Cui X.M."/>
            <person name="Yuan T.T."/>
            <person name="Jiang B.G."/>
            <person name="Yang W.F."/>
            <person name="Lam T.T."/>
            <person name="Chang Q.C."/>
            <person name="Ding S.J."/>
            <person name="Wang X.J."/>
            <person name="Zhu J.G."/>
            <person name="Ruan X.D."/>
            <person name="Zhao L."/>
            <person name="Wei J.T."/>
            <person name="Ye R.Z."/>
            <person name="Que T.C."/>
            <person name="Du C.H."/>
            <person name="Zhou Y.H."/>
            <person name="Cheng J.X."/>
            <person name="Dai P.F."/>
            <person name="Guo W.B."/>
            <person name="Han X.H."/>
            <person name="Huang E.J."/>
            <person name="Li L.F."/>
            <person name="Wei W."/>
            <person name="Gao Y.C."/>
            <person name="Liu J.Z."/>
            <person name="Shao H.Z."/>
            <person name="Wang X."/>
            <person name="Wang C.C."/>
            <person name="Yang T.C."/>
            <person name="Huo Q.B."/>
            <person name="Li W."/>
            <person name="Chen H.Y."/>
            <person name="Chen S.E."/>
            <person name="Zhou L.G."/>
            <person name="Ni X.B."/>
            <person name="Tian J.H."/>
            <person name="Sheng Y."/>
            <person name="Liu T."/>
            <person name="Pan Y.S."/>
            <person name="Xia L.Y."/>
            <person name="Li J."/>
            <person name="Zhao F."/>
            <person name="Cao W.C."/>
        </authorList>
    </citation>
    <scope>NUCLEOTIDE SEQUENCE [LARGE SCALE GENOMIC DNA]</scope>
    <source>
        <strain evidence="1">Iper-2018</strain>
    </source>
</reference>
<organism evidence="1 2">
    <name type="scientific">Ixodes persulcatus</name>
    <name type="common">Taiga tick</name>
    <dbReference type="NCBI Taxonomy" id="34615"/>
    <lineage>
        <taxon>Eukaryota</taxon>
        <taxon>Metazoa</taxon>
        <taxon>Ecdysozoa</taxon>
        <taxon>Arthropoda</taxon>
        <taxon>Chelicerata</taxon>
        <taxon>Arachnida</taxon>
        <taxon>Acari</taxon>
        <taxon>Parasitiformes</taxon>
        <taxon>Ixodida</taxon>
        <taxon>Ixodoidea</taxon>
        <taxon>Ixodidae</taxon>
        <taxon>Ixodinae</taxon>
        <taxon>Ixodes</taxon>
    </lineage>
</organism>
<gene>
    <name evidence="1" type="ORF">HPB47_004662</name>
</gene>
<evidence type="ECO:0000313" key="1">
    <source>
        <dbReference type="EMBL" id="KAG0418680.1"/>
    </source>
</evidence>